<dbReference type="EMBL" id="MT142521">
    <property type="protein sequence ID" value="QJA83950.1"/>
    <property type="molecule type" value="Genomic_DNA"/>
</dbReference>
<feature type="region of interest" description="Disordered" evidence="1">
    <location>
        <begin position="1"/>
        <end position="20"/>
    </location>
</feature>
<feature type="region of interest" description="Disordered" evidence="1">
    <location>
        <begin position="136"/>
        <end position="177"/>
    </location>
</feature>
<gene>
    <name evidence="3" type="ORF">MM415A00243_0012</name>
    <name evidence="2" type="ORF">MM415B00422_0012</name>
    <name evidence="4" type="ORF">TM448B01434_0007</name>
</gene>
<feature type="region of interest" description="Disordered" evidence="1">
    <location>
        <begin position="33"/>
        <end position="52"/>
    </location>
</feature>
<dbReference type="EMBL" id="MT144760">
    <property type="protein sequence ID" value="QJH98954.1"/>
    <property type="molecule type" value="Genomic_DNA"/>
</dbReference>
<feature type="compositionally biased region" description="Basic and acidic residues" evidence="1">
    <location>
        <begin position="35"/>
        <end position="47"/>
    </location>
</feature>
<name>A0A6M3J5W9_9ZZZZ</name>
<dbReference type="EMBL" id="MT141535">
    <property type="protein sequence ID" value="QJA65250.1"/>
    <property type="molecule type" value="Genomic_DNA"/>
</dbReference>
<evidence type="ECO:0000313" key="4">
    <source>
        <dbReference type="EMBL" id="QJH98954.1"/>
    </source>
</evidence>
<protein>
    <submittedName>
        <fullName evidence="2">Uncharacterized protein</fullName>
    </submittedName>
</protein>
<sequence>MAKSRSTEDTPQIDPVVTAPADDVEALARQQIAEMRSRSERGEKPPRVGEIVGGDPRYRYYALFKRSSVGDQKLEREGVMSTRRSRLESDYYAPAPPDDPAYVHGVSTGDVELWRTPLATWQDRRAQKREYLYHSPTQDAQTWRETQMARRRPQGSGFLPPDVVDRMAAGQPTKEQS</sequence>
<organism evidence="2">
    <name type="scientific">viral metagenome</name>
    <dbReference type="NCBI Taxonomy" id="1070528"/>
    <lineage>
        <taxon>unclassified sequences</taxon>
        <taxon>metagenomes</taxon>
        <taxon>organismal metagenomes</taxon>
    </lineage>
</organism>
<evidence type="ECO:0000313" key="2">
    <source>
        <dbReference type="EMBL" id="QJA65250.1"/>
    </source>
</evidence>
<feature type="compositionally biased region" description="Polar residues" evidence="1">
    <location>
        <begin position="136"/>
        <end position="145"/>
    </location>
</feature>
<accession>A0A6M3J5W9</accession>
<evidence type="ECO:0000256" key="1">
    <source>
        <dbReference type="SAM" id="MobiDB-lite"/>
    </source>
</evidence>
<proteinExistence type="predicted"/>
<evidence type="ECO:0000313" key="3">
    <source>
        <dbReference type="EMBL" id="QJA83950.1"/>
    </source>
</evidence>
<dbReference type="AlphaFoldDB" id="A0A6M3J5W9"/>
<reference evidence="2" key="1">
    <citation type="submission" date="2020-03" db="EMBL/GenBank/DDBJ databases">
        <title>The deep terrestrial virosphere.</title>
        <authorList>
            <person name="Holmfeldt K."/>
            <person name="Nilsson E."/>
            <person name="Simone D."/>
            <person name="Lopez-Fernandez M."/>
            <person name="Wu X."/>
            <person name="de Brujin I."/>
            <person name="Lundin D."/>
            <person name="Andersson A."/>
            <person name="Bertilsson S."/>
            <person name="Dopson M."/>
        </authorList>
    </citation>
    <scope>NUCLEOTIDE SEQUENCE</scope>
    <source>
        <strain evidence="3">MM415A00243</strain>
        <strain evidence="2">MM415B00422</strain>
        <strain evidence="4">TM448B01434</strain>
    </source>
</reference>